<reference evidence="2" key="1">
    <citation type="submission" date="2013-03" db="EMBL/GenBank/DDBJ databases">
        <title>The Genome Sequence of Anopheles dirus WRAIR2.</title>
        <authorList>
            <consortium name="The Broad Institute Genomics Platform"/>
            <person name="Neafsey D.E."/>
            <person name="Walton C."/>
            <person name="Walker B."/>
            <person name="Young S.K."/>
            <person name="Zeng Q."/>
            <person name="Gargeya S."/>
            <person name="Fitzgerald M."/>
            <person name="Haas B."/>
            <person name="Abouelleil A."/>
            <person name="Allen A.W."/>
            <person name="Alvarado L."/>
            <person name="Arachchi H.M."/>
            <person name="Berlin A.M."/>
            <person name="Chapman S.B."/>
            <person name="Gainer-Dewar J."/>
            <person name="Goldberg J."/>
            <person name="Griggs A."/>
            <person name="Gujja S."/>
            <person name="Hansen M."/>
            <person name="Howarth C."/>
            <person name="Imamovic A."/>
            <person name="Ireland A."/>
            <person name="Larimer J."/>
            <person name="McCowan C."/>
            <person name="Murphy C."/>
            <person name="Pearson M."/>
            <person name="Poon T.W."/>
            <person name="Priest M."/>
            <person name="Roberts A."/>
            <person name="Saif S."/>
            <person name="Shea T."/>
            <person name="Sisk P."/>
            <person name="Sykes S."/>
            <person name="Wortman J."/>
            <person name="Nusbaum C."/>
            <person name="Birren B."/>
        </authorList>
    </citation>
    <scope>NUCLEOTIDE SEQUENCE [LARGE SCALE GENOMIC DNA]</scope>
    <source>
        <strain evidence="2">WRAIR2</strain>
    </source>
</reference>
<organism evidence="1 2">
    <name type="scientific">Anopheles dirus</name>
    <dbReference type="NCBI Taxonomy" id="7168"/>
    <lineage>
        <taxon>Eukaryota</taxon>
        <taxon>Metazoa</taxon>
        <taxon>Ecdysozoa</taxon>
        <taxon>Arthropoda</taxon>
        <taxon>Hexapoda</taxon>
        <taxon>Insecta</taxon>
        <taxon>Pterygota</taxon>
        <taxon>Neoptera</taxon>
        <taxon>Endopterygota</taxon>
        <taxon>Diptera</taxon>
        <taxon>Nematocera</taxon>
        <taxon>Culicoidea</taxon>
        <taxon>Culicidae</taxon>
        <taxon>Anophelinae</taxon>
        <taxon>Anopheles</taxon>
    </lineage>
</organism>
<name>A0A182NYM0_9DIPT</name>
<reference evidence="1" key="2">
    <citation type="submission" date="2020-05" db="UniProtKB">
        <authorList>
            <consortium name="EnsemblMetazoa"/>
        </authorList>
    </citation>
    <scope>IDENTIFICATION</scope>
    <source>
        <strain evidence="1">WRAIR2</strain>
    </source>
</reference>
<dbReference type="EnsemblMetazoa" id="ADIR014915-RA">
    <property type="protein sequence ID" value="ADIR014915-PA"/>
    <property type="gene ID" value="ADIR014915"/>
</dbReference>
<protein>
    <submittedName>
        <fullName evidence="1">Uncharacterized protein</fullName>
    </submittedName>
</protein>
<dbReference type="AlphaFoldDB" id="A0A182NYM0"/>
<evidence type="ECO:0000313" key="1">
    <source>
        <dbReference type="EnsemblMetazoa" id="ADIR014915-PA"/>
    </source>
</evidence>
<evidence type="ECO:0000313" key="2">
    <source>
        <dbReference type="Proteomes" id="UP000075884"/>
    </source>
</evidence>
<sequence length="83" mass="9673">MHQHHRSFDRPSSLCACPTCTEVCVRRSDTKRRTANGRTAEMWTKRNRKLHRTSTCAEQRQRARERVFVPGGLYPECARGWVG</sequence>
<keyword evidence="2" id="KW-1185">Reference proteome</keyword>
<dbReference type="VEuPathDB" id="VectorBase:ADIR014915"/>
<proteinExistence type="predicted"/>
<dbReference type="Proteomes" id="UP000075884">
    <property type="component" value="Unassembled WGS sequence"/>
</dbReference>
<accession>A0A182NYM0</accession>